<dbReference type="CDD" id="cd02440">
    <property type="entry name" value="AdoMet_MTases"/>
    <property type="match status" value="1"/>
</dbReference>
<gene>
    <name evidence="2" type="ORF">AsFPU1_0146</name>
</gene>
<dbReference type="AlphaFoldDB" id="A0A401IBV7"/>
<dbReference type="GO" id="GO:0008757">
    <property type="term" value="F:S-adenosylmethionine-dependent methyltransferase activity"/>
    <property type="evidence" value="ECO:0007669"/>
    <property type="project" value="InterPro"/>
</dbReference>
<reference evidence="3" key="1">
    <citation type="submission" date="2017-05" db="EMBL/GenBank/DDBJ databases">
        <title>Physiological properties and genetic analysis related to exopolysaccharide production of fresh-water unicellular cyanobacterium Aphanothece sacrum, Suizenji Nori, that has been cultured as a food source in Japan.</title>
        <authorList>
            <person name="Kanesaki Y."/>
            <person name="Yoshikawa S."/>
            <person name="Ohki K."/>
        </authorList>
    </citation>
    <scope>NUCLEOTIDE SEQUENCE [LARGE SCALE GENOMIC DNA]</scope>
    <source>
        <strain evidence="3">FPU1</strain>
    </source>
</reference>
<keyword evidence="2" id="KW-0489">Methyltransferase</keyword>
<dbReference type="InterPro" id="IPR029063">
    <property type="entry name" value="SAM-dependent_MTases_sf"/>
</dbReference>
<evidence type="ECO:0000313" key="2">
    <source>
        <dbReference type="EMBL" id="GBF78757.1"/>
    </source>
</evidence>
<dbReference type="Proteomes" id="UP000287247">
    <property type="component" value="Unassembled WGS sequence"/>
</dbReference>
<feature type="domain" description="Methyltransferase type 11" evidence="1">
    <location>
        <begin position="46"/>
        <end position="145"/>
    </location>
</feature>
<sequence>MIDNPNQKIYSAPNIVGYYAQLSQLQPAEQTIINLLQHQLSTMTMLDIGVGGGRTTKHFFPIVGQYIGIDYCPQMITACKKRFSAFSESISLEVGDARKLSQFNDNFFDFILFSFNGIDYISHGDRLKVFQEINRVGKSGGYFFFSTHNLQGIEKEFNWQKNLSFNPITTYVNLVMFALFRWFNPSLTSEKLTNSPYLIIRDESHNFRLQTYYIRPLEQIKQLQEYFSEIKIYSWKNGLDITDEIELLSQSDMWIYYLCMIR</sequence>
<dbReference type="EMBL" id="BDQK01000001">
    <property type="protein sequence ID" value="GBF78757.1"/>
    <property type="molecule type" value="Genomic_DNA"/>
</dbReference>
<dbReference type="Gene3D" id="3.40.50.150">
    <property type="entry name" value="Vaccinia Virus protein VP39"/>
    <property type="match status" value="1"/>
</dbReference>
<accession>A0A401IBV7</accession>
<comment type="caution">
    <text evidence="2">The sequence shown here is derived from an EMBL/GenBank/DDBJ whole genome shotgun (WGS) entry which is preliminary data.</text>
</comment>
<organism evidence="2 3">
    <name type="scientific">Aphanothece sacrum FPU1</name>
    <dbReference type="NCBI Taxonomy" id="1920663"/>
    <lineage>
        <taxon>Bacteria</taxon>
        <taxon>Bacillati</taxon>
        <taxon>Cyanobacteriota</taxon>
        <taxon>Cyanophyceae</taxon>
        <taxon>Oscillatoriophycideae</taxon>
        <taxon>Chroococcales</taxon>
        <taxon>Aphanothecaceae</taxon>
        <taxon>Aphanothece</taxon>
    </lineage>
</organism>
<dbReference type="GO" id="GO:0032259">
    <property type="term" value="P:methylation"/>
    <property type="evidence" value="ECO:0007669"/>
    <property type="project" value="UniProtKB-KW"/>
</dbReference>
<evidence type="ECO:0000259" key="1">
    <source>
        <dbReference type="Pfam" id="PF08241"/>
    </source>
</evidence>
<protein>
    <submittedName>
        <fullName evidence="2">Methylase</fullName>
    </submittedName>
</protein>
<dbReference type="SUPFAM" id="SSF53335">
    <property type="entry name" value="S-adenosyl-L-methionine-dependent methyltransferases"/>
    <property type="match status" value="1"/>
</dbReference>
<proteinExistence type="predicted"/>
<name>A0A401IBV7_APHSA</name>
<dbReference type="InterPro" id="IPR013216">
    <property type="entry name" value="Methyltransf_11"/>
</dbReference>
<dbReference type="OrthoDB" id="9810615at2"/>
<dbReference type="PANTHER" id="PTHR43591">
    <property type="entry name" value="METHYLTRANSFERASE"/>
    <property type="match status" value="1"/>
</dbReference>
<evidence type="ECO:0000313" key="3">
    <source>
        <dbReference type="Proteomes" id="UP000287247"/>
    </source>
</evidence>
<dbReference type="RefSeq" id="WP_124969712.1">
    <property type="nucleotide sequence ID" value="NZ_BDQK01000001.1"/>
</dbReference>
<keyword evidence="3" id="KW-1185">Reference proteome</keyword>
<dbReference type="Pfam" id="PF08241">
    <property type="entry name" value="Methyltransf_11"/>
    <property type="match status" value="1"/>
</dbReference>
<keyword evidence="2" id="KW-0808">Transferase</keyword>